<dbReference type="AlphaFoldDB" id="A0A1D3K3W4"/>
<protein>
    <submittedName>
        <fullName evidence="1">Uncharacterized protein</fullName>
    </submittedName>
</protein>
<proteinExistence type="predicted"/>
<sequence length="137" mass="15547">MNQDDKSLGGALLDDFKKAVKLGLRELLKEGEKLIQEGQVSLEDYLAQKTTGLDPYILHEQSARQLDFVSGEVFVALQDEDKFVFGVDLYFTDANKQWVKSAHADAPKTLSLYFLKEDQARIRAEKKIAYTYDKPNA</sequence>
<organism evidence="1 2">
    <name type="scientific">Pseudomonas veronii 1YdBTEX2</name>
    <dbReference type="NCBI Taxonomy" id="1295141"/>
    <lineage>
        <taxon>Bacteria</taxon>
        <taxon>Pseudomonadati</taxon>
        <taxon>Pseudomonadota</taxon>
        <taxon>Gammaproteobacteria</taxon>
        <taxon>Pseudomonadales</taxon>
        <taxon>Pseudomonadaceae</taxon>
        <taxon>Pseudomonas</taxon>
    </lineage>
</organism>
<evidence type="ECO:0000313" key="1">
    <source>
        <dbReference type="EMBL" id="SBW83020.1"/>
    </source>
</evidence>
<evidence type="ECO:0000313" key="2">
    <source>
        <dbReference type="Proteomes" id="UP000245431"/>
    </source>
</evidence>
<name>A0A1D3K3W4_PSEVE</name>
<accession>A0A1D3K3W4</accession>
<dbReference type="Proteomes" id="UP000245431">
    <property type="component" value="Chromosome PVE_r1"/>
</dbReference>
<dbReference type="EMBL" id="LT599583">
    <property type="protein sequence ID" value="SBW83020.1"/>
    <property type="molecule type" value="Genomic_DNA"/>
</dbReference>
<reference evidence="2" key="1">
    <citation type="submission" date="2016-07" db="EMBL/GenBank/DDBJ databases">
        <authorList>
            <person name="Florea S."/>
            <person name="Webb J.S."/>
            <person name="Jaromczyk J."/>
            <person name="Schardl C.L."/>
        </authorList>
    </citation>
    <scope>NUCLEOTIDE SEQUENCE [LARGE SCALE GENOMIC DNA]</scope>
    <source>
        <strain evidence="2">1YdBTEX2</strain>
    </source>
</reference>
<gene>
    <name evidence="1" type="ORF">PVE_R1G5139</name>
</gene>
<dbReference type="RefSeq" id="WP_017847390.1">
    <property type="nucleotide sequence ID" value="NZ_AOUH01000021.1"/>
</dbReference>